<dbReference type="Proteomes" id="UP000800094">
    <property type="component" value="Unassembled WGS sequence"/>
</dbReference>
<keyword evidence="2" id="KW-1185">Reference proteome</keyword>
<dbReference type="GeneID" id="54586906"/>
<protein>
    <submittedName>
        <fullName evidence="1">Uncharacterized protein</fullName>
    </submittedName>
</protein>
<gene>
    <name evidence="1" type="ORF">BU26DRAFT_566806</name>
</gene>
<proteinExistence type="predicted"/>
<dbReference type="EMBL" id="ML987198">
    <property type="protein sequence ID" value="KAF2246426.1"/>
    <property type="molecule type" value="Genomic_DNA"/>
</dbReference>
<dbReference type="AlphaFoldDB" id="A0A6A6I7U2"/>
<dbReference type="RefSeq" id="XP_033681430.1">
    <property type="nucleotide sequence ID" value="XM_033833576.1"/>
</dbReference>
<accession>A0A6A6I7U2</accession>
<dbReference type="OrthoDB" id="5419927at2759"/>
<organism evidence="1 2">
    <name type="scientific">Trematosphaeria pertusa</name>
    <dbReference type="NCBI Taxonomy" id="390896"/>
    <lineage>
        <taxon>Eukaryota</taxon>
        <taxon>Fungi</taxon>
        <taxon>Dikarya</taxon>
        <taxon>Ascomycota</taxon>
        <taxon>Pezizomycotina</taxon>
        <taxon>Dothideomycetes</taxon>
        <taxon>Pleosporomycetidae</taxon>
        <taxon>Pleosporales</taxon>
        <taxon>Massarineae</taxon>
        <taxon>Trematosphaeriaceae</taxon>
        <taxon>Trematosphaeria</taxon>
    </lineage>
</organism>
<name>A0A6A6I7U2_9PLEO</name>
<evidence type="ECO:0000313" key="1">
    <source>
        <dbReference type="EMBL" id="KAF2246426.1"/>
    </source>
</evidence>
<reference evidence="1" key="1">
    <citation type="journal article" date="2020" name="Stud. Mycol.">
        <title>101 Dothideomycetes genomes: a test case for predicting lifestyles and emergence of pathogens.</title>
        <authorList>
            <person name="Haridas S."/>
            <person name="Albert R."/>
            <person name="Binder M."/>
            <person name="Bloem J."/>
            <person name="Labutti K."/>
            <person name="Salamov A."/>
            <person name="Andreopoulos B."/>
            <person name="Baker S."/>
            <person name="Barry K."/>
            <person name="Bills G."/>
            <person name="Bluhm B."/>
            <person name="Cannon C."/>
            <person name="Castanera R."/>
            <person name="Culley D."/>
            <person name="Daum C."/>
            <person name="Ezra D."/>
            <person name="Gonzalez J."/>
            <person name="Henrissat B."/>
            <person name="Kuo A."/>
            <person name="Liang C."/>
            <person name="Lipzen A."/>
            <person name="Lutzoni F."/>
            <person name="Magnuson J."/>
            <person name="Mondo S."/>
            <person name="Nolan M."/>
            <person name="Ohm R."/>
            <person name="Pangilinan J."/>
            <person name="Park H.-J."/>
            <person name="Ramirez L."/>
            <person name="Alfaro M."/>
            <person name="Sun H."/>
            <person name="Tritt A."/>
            <person name="Yoshinaga Y."/>
            <person name="Zwiers L.-H."/>
            <person name="Turgeon B."/>
            <person name="Goodwin S."/>
            <person name="Spatafora J."/>
            <person name="Crous P."/>
            <person name="Grigoriev I."/>
        </authorList>
    </citation>
    <scope>NUCLEOTIDE SEQUENCE</scope>
    <source>
        <strain evidence="1">CBS 122368</strain>
    </source>
</reference>
<sequence length="56" mass="6290">MRVVPNLDYVSPVLNTVQFLLEAAQRASSVRGQILSGFEDLEAIFQDVEFFLATFP</sequence>
<evidence type="ECO:0000313" key="2">
    <source>
        <dbReference type="Proteomes" id="UP000800094"/>
    </source>
</evidence>